<dbReference type="InterPro" id="IPR036097">
    <property type="entry name" value="HisK_dim/P_sf"/>
</dbReference>
<feature type="region of interest" description="Disordered" evidence="11">
    <location>
        <begin position="1"/>
        <end position="33"/>
    </location>
</feature>
<evidence type="ECO:0000259" key="13">
    <source>
        <dbReference type="PROSITE" id="PS50109"/>
    </source>
</evidence>
<evidence type="ECO:0000259" key="14">
    <source>
        <dbReference type="PROSITE" id="PS50885"/>
    </source>
</evidence>
<dbReference type="SUPFAM" id="SSF158472">
    <property type="entry name" value="HAMP domain-like"/>
    <property type="match status" value="1"/>
</dbReference>
<keyword evidence="9" id="KW-0902">Two-component regulatory system</keyword>
<keyword evidence="8 12" id="KW-1133">Transmembrane helix</keyword>
<dbReference type="CDD" id="cd00082">
    <property type="entry name" value="HisKA"/>
    <property type="match status" value="1"/>
</dbReference>
<proteinExistence type="predicted"/>
<keyword evidence="10 12" id="KW-0472">Membrane</keyword>
<evidence type="ECO:0000256" key="1">
    <source>
        <dbReference type="ARBA" id="ARBA00000085"/>
    </source>
</evidence>
<dbReference type="InterPro" id="IPR005467">
    <property type="entry name" value="His_kinase_dom"/>
</dbReference>
<evidence type="ECO:0000256" key="4">
    <source>
        <dbReference type="ARBA" id="ARBA00022553"/>
    </source>
</evidence>
<evidence type="ECO:0000313" key="15">
    <source>
        <dbReference type="EMBL" id="QEC47066.1"/>
    </source>
</evidence>
<dbReference type="PROSITE" id="PS50109">
    <property type="entry name" value="HIS_KIN"/>
    <property type="match status" value="1"/>
</dbReference>
<feature type="compositionally biased region" description="Low complexity" evidence="11">
    <location>
        <begin position="16"/>
        <end position="32"/>
    </location>
</feature>
<dbReference type="EMBL" id="CP042430">
    <property type="protein sequence ID" value="QEC47066.1"/>
    <property type="molecule type" value="Genomic_DNA"/>
</dbReference>
<dbReference type="GO" id="GO:0005886">
    <property type="term" value="C:plasma membrane"/>
    <property type="evidence" value="ECO:0007669"/>
    <property type="project" value="UniProtKB-SubCell"/>
</dbReference>
<evidence type="ECO:0000256" key="2">
    <source>
        <dbReference type="ARBA" id="ARBA00004236"/>
    </source>
</evidence>
<dbReference type="SUPFAM" id="SSF47384">
    <property type="entry name" value="Homodimeric domain of signal transducing histidine kinase"/>
    <property type="match status" value="1"/>
</dbReference>
<dbReference type="Pfam" id="PF00672">
    <property type="entry name" value="HAMP"/>
    <property type="match status" value="1"/>
</dbReference>
<name>A0A5B8U222_9ACTN</name>
<evidence type="ECO:0000256" key="8">
    <source>
        <dbReference type="ARBA" id="ARBA00022989"/>
    </source>
</evidence>
<feature type="domain" description="Histidine kinase" evidence="13">
    <location>
        <begin position="286"/>
        <end position="509"/>
    </location>
</feature>
<evidence type="ECO:0000256" key="10">
    <source>
        <dbReference type="ARBA" id="ARBA00023136"/>
    </source>
</evidence>
<feature type="transmembrane region" description="Helical" evidence="12">
    <location>
        <begin position="49"/>
        <end position="69"/>
    </location>
</feature>
<dbReference type="AlphaFoldDB" id="A0A5B8U222"/>
<evidence type="ECO:0000256" key="3">
    <source>
        <dbReference type="ARBA" id="ARBA00012438"/>
    </source>
</evidence>
<dbReference type="Pfam" id="PF00512">
    <property type="entry name" value="HisKA"/>
    <property type="match status" value="1"/>
</dbReference>
<dbReference type="KEGG" id="bsol:FSW04_05340"/>
<dbReference type="Gene3D" id="6.10.340.10">
    <property type="match status" value="1"/>
</dbReference>
<dbReference type="PRINTS" id="PR00344">
    <property type="entry name" value="BCTRLSENSOR"/>
</dbReference>
<keyword evidence="6 12" id="KW-0812">Transmembrane</keyword>
<dbReference type="InterPro" id="IPR036890">
    <property type="entry name" value="HATPase_C_sf"/>
</dbReference>
<dbReference type="EC" id="2.7.13.3" evidence="3"/>
<sequence>MCTSATCARRSRSAPRSRVSSSPSAAPATASGPRRRMRLSIPLGLRPRLVGGLLLTSAATLLAAALFLLPPLEQRLRTDQLASLTTTAQTARTSFVEIDRAGARPGSPSLRRIVEALERRAGARALVVAGSGRVLADSSPGPSVLAPALDAVRSARTVRRVTSSPDGSVAEVATPVTIADLRCALVLVQPVQTAQSAAGVVRRAFTIAALIGLAAALLVGMGIASTLSRRLRGLHDAVGRVGAGGLEQDMPHDDARDEVGALTRAFAAMQGRVRRQEEARRAFVATASHELRTPIASLATVLELTEDDLRQEPPRLAEAVDGVVRARRQSERLAALARDLLDLSRLDADVALRREPVDVAESCRAVLSEFAERARERRLALGLEATAPAAMQERGHALADPVGVARIVRTLVENALRYTPEGGSVNMEIASRGHEVVVSVTDSGPGVRPEERETIFERFQRGSAGQGAAGFGLGLAIGRELARRMGGDLRVTDGPGGGARFELALPVGPQPPVGAASVDLARTA</sequence>
<evidence type="ECO:0000256" key="5">
    <source>
        <dbReference type="ARBA" id="ARBA00022679"/>
    </source>
</evidence>
<evidence type="ECO:0000256" key="7">
    <source>
        <dbReference type="ARBA" id="ARBA00022777"/>
    </source>
</evidence>
<accession>A0A5B8U222</accession>
<dbReference type="SMART" id="SM00388">
    <property type="entry name" value="HisKA"/>
    <property type="match status" value="1"/>
</dbReference>
<dbReference type="Gene3D" id="3.30.565.10">
    <property type="entry name" value="Histidine kinase-like ATPase, C-terminal domain"/>
    <property type="match status" value="1"/>
</dbReference>
<dbReference type="PANTHER" id="PTHR45436:SF5">
    <property type="entry name" value="SENSOR HISTIDINE KINASE TRCS"/>
    <property type="match status" value="1"/>
</dbReference>
<organism evidence="15 16">
    <name type="scientific">Baekduia soli</name>
    <dbReference type="NCBI Taxonomy" id="496014"/>
    <lineage>
        <taxon>Bacteria</taxon>
        <taxon>Bacillati</taxon>
        <taxon>Actinomycetota</taxon>
        <taxon>Thermoleophilia</taxon>
        <taxon>Solirubrobacterales</taxon>
        <taxon>Baekduiaceae</taxon>
        <taxon>Baekduia</taxon>
    </lineage>
</organism>
<dbReference type="SUPFAM" id="SSF55874">
    <property type="entry name" value="ATPase domain of HSP90 chaperone/DNA topoisomerase II/histidine kinase"/>
    <property type="match status" value="1"/>
</dbReference>
<keyword evidence="4" id="KW-0597">Phosphoprotein</keyword>
<feature type="transmembrane region" description="Helical" evidence="12">
    <location>
        <begin position="204"/>
        <end position="224"/>
    </location>
</feature>
<dbReference type="CDD" id="cd00075">
    <property type="entry name" value="HATPase"/>
    <property type="match status" value="1"/>
</dbReference>
<dbReference type="CDD" id="cd06225">
    <property type="entry name" value="HAMP"/>
    <property type="match status" value="1"/>
</dbReference>
<keyword evidence="16" id="KW-1185">Reference proteome</keyword>
<reference evidence="15 16" key="1">
    <citation type="journal article" date="2018" name="J. Microbiol.">
        <title>Baekduia soli gen. nov., sp. nov., a novel bacterium isolated from the soil of Baekdu Mountain and proposal of a novel family name, Baekduiaceae fam. nov.</title>
        <authorList>
            <person name="An D.S."/>
            <person name="Siddiqi M.Z."/>
            <person name="Kim K.H."/>
            <person name="Yu H.S."/>
            <person name="Im W.T."/>
        </authorList>
    </citation>
    <scope>NUCLEOTIDE SEQUENCE [LARGE SCALE GENOMIC DNA]</scope>
    <source>
        <strain evidence="15 16">BR7-21</strain>
    </source>
</reference>
<dbReference type="InterPro" id="IPR003661">
    <property type="entry name" value="HisK_dim/P_dom"/>
</dbReference>
<comment type="subcellular location">
    <subcellularLocation>
        <location evidence="2">Cell membrane</location>
    </subcellularLocation>
</comment>
<evidence type="ECO:0000313" key="16">
    <source>
        <dbReference type="Proteomes" id="UP000321805"/>
    </source>
</evidence>
<evidence type="ECO:0000256" key="6">
    <source>
        <dbReference type="ARBA" id="ARBA00022692"/>
    </source>
</evidence>
<protein>
    <recommendedName>
        <fullName evidence="3">histidine kinase</fullName>
        <ecNumber evidence="3">2.7.13.3</ecNumber>
    </recommendedName>
</protein>
<comment type="catalytic activity">
    <reaction evidence="1">
        <text>ATP + protein L-histidine = ADP + protein N-phospho-L-histidine.</text>
        <dbReference type="EC" id="2.7.13.3"/>
    </reaction>
</comment>
<keyword evidence="5" id="KW-0808">Transferase</keyword>
<feature type="domain" description="HAMP" evidence="14">
    <location>
        <begin position="225"/>
        <end position="278"/>
    </location>
</feature>
<dbReference type="SMART" id="SM00304">
    <property type="entry name" value="HAMP"/>
    <property type="match status" value="1"/>
</dbReference>
<keyword evidence="7 15" id="KW-0418">Kinase</keyword>
<dbReference type="SMART" id="SM00387">
    <property type="entry name" value="HATPase_c"/>
    <property type="match status" value="1"/>
</dbReference>
<dbReference type="InterPro" id="IPR003660">
    <property type="entry name" value="HAMP_dom"/>
</dbReference>
<evidence type="ECO:0000256" key="9">
    <source>
        <dbReference type="ARBA" id="ARBA00023012"/>
    </source>
</evidence>
<dbReference type="Proteomes" id="UP000321805">
    <property type="component" value="Chromosome"/>
</dbReference>
<dbReference type="GO" id="GO:0000155">
    <property type="term" value="F:phosphorelay sensor kinase activity"/>
    <property type="evidence" value="ECO:0007669"/>
    <property type="project" value="InterPro"/>
</dbReference>
<dbReference type="InterPro" id="IPR003594">
    <property type="entry name" value="HATPase_dom"/>
</dbReference>
<dbReference type="Pfam" id="PF02518">
    <property type="entry name" value="HATPase_c"/>
    <property type="match status" value="1"/>
</dbReference>
<dbReference type="InterPro" id="IPR004358">
    <property type="entry name" value="Sig_transdc_His_kin-like_C"/>
</dbReference>
<dbReference type="PROSITE" id="PS50885">
    <property type="entry name" value="HAMP"/>
    <property type="match status" value="1"/>
</dbReference>
<evidence type="ECO:0000256" key="12">
    <source>
        <dbReference type="SAM" id="Phobius"/>
    </source>
</evidence>
<gene>
    <name evidence="15" type="ORF">FSW04_05340</name>
</gene>
<dbReference type="PANTHER" id="PTHR45436">
    <property type="entry name" value="SENSOR HISTIDINE KINASE YKOH"/>
    <property type="match status" value="1"/>
</dbReference>
<dbReference type="InterPro" id="IPR050428">
    <property type="entry name" value="TCS_sensor_his_kinase"/>
</dbReference>
<evidence type="ECO:0000256" key="11">
    <source>
        <dbReference type="SAM" id="MobiDB-lite"/>
    </source>
</evidence>
<dbReference type="Gene3D" id="1.10.287.130">
    <property type="match status" value="1"/>
</dbReference>
<dbReference type="OrthoDB" id="9757990at2"/>